<organism evidence="3 4">
    <name type="scientific">Jiella mangrovi</name>
    <dbReference type="NCBI Taxonomy" id="2821407"/>
    <lineage>
        <taxon>Bacteria</taxon>
        <taxon>Pseudomonadati</taxon>
        <taxon>Pseudomonadota</taxon>
        <taxon>Alphaproteobacteria</taxon>
        <taxon>Hyphomicrobiales</taxon>
        <taxon>Aurantimonadaceae</taxon>
        <taxon>Jiella</taxon>
    </lineage>
</organism>
<evidence type="ECO:0000259" key="2">
    <source>
        <dbReference type="Pfam" id="PF22599"/>
    </source>
</evidence>
<keyword evidence="1" id="KW-0732">Signal</keyword>
<proteinExistence type="predicted"/>
<dbReference type="RefSeq" id="WP_209595977.1">
    <property type="nucleotide sequence ID" value="NZ_JAGJCF010000015.1"/>
</dbReference>
<name>A0ABS4BKR5_9HYPH</name>
<dbReference type="InterPro" id="IPR054384">
    <property type="entry name" value="SecDF_P1_head"/>
</dbReference>
<evidence type="ECO:0000313" key="3">
    <source>
        <dbReference type="EMBL" id="MBP0617328.1"/>
    </source>
</evidence>
<protein>
    <recommendedName>
        <fullName evidence="2">SecDF P1 head subdomain domain-containing protein</fullName>
    </recommendedName>
</protein>
<keyword evidence="4" id="KW-1185">Reference proteome</keyword>
<feature type="domain" description="SecDF P1 head subdomain" evidence="2">
    <location>
        <begin position="31"/>
        <end position="114"/>
    </location>
</feature>
<dbReference type="EMBL" id="JAGJCF010000015">
    <property type="protein sequence ID" value="MBP0617328.1"/>
    <property type="molecule type" value="Genomic_DNA"/>
</dbReference>
<feature type="chain" id="PRO_5047329796" description="SecDF P1 head subdomain domain-containing protein" evidence="1">
    <location>
        <begin position="21"/>
        <end position="124"/>
    </location>
</feature>
<dbReference type="Gene3D" id="3.30.1360.200">
    <property type="match status" value="1"/>
</dbReference>
<feature type="signal peptide" evidence="1">
    <location>
        <begin position="1"/>
        <end position="20"/>
    </location>
</feature>
<accession>A0ABS4BKR5</accession>
<reference evidence="3 4" key="1">
    <citation type="submission" date="2021-04" db="EMBL/GenBank/DDBJ databases">
        <title>Whole genome sequence of Jiella sp. KSK16Y-1.</title>
        <authorList>
            <person name="Tuo L."/>
        </authorList>
    </citation>
    <scope>NUCLEOTIDE SEQUENCE [LARGE SCALE GENOMIC DNA]</scope>
    <source>
        <strain evidence="3 4">KSK16Y-1</strain>
    </source>
</reference>
<sequence>MSSSASIIFLAAVIALSAGAASAEEITIQVDDAAAIRADGGASTLKLQLDEMSAARFASFTMSNMGENVDILVDGRVVASPRITGVIEDGRLSLASTVETFGELQEIVRQLNAGDASAAALSRD</sequence>
<dbReference type="Pfam" id="PF22599">
    <property type="entry name" value="SecDF_P1_head"/>
    <property type="match status" value="1"/>
</dbReference>
<dbReference type="Proteomes" id="UP000678276">
    <property type="component" value="Unassembled WGS sequence"/>
</dbReference>
<comment type="caution">
    <text evidence="3">The sequence shown here is derived from an EMBL/GenBank/DDBJ whole genome shotgun (WGS) entry which is preliminary data.</text>
</comment>
<evidence type="ECO:0000313" key="4">
    <source>
        <dbReference type="Proteomes" id="UP000678276"/>
    </source>
</evidence>
<evidence type="ECO:0000256" key="1">
    <source>
        <dbReference type="SAM" id="SignalP"/>
    </source>
</evidence>
<gene>
    <name evidence="3" type="ORF">J6595_17210</name>
</gene>